<dbReference type="SUPFAM" id="SSF56349">
    <property type="entry name" value="DNA breaking-rejoining enzymes"/>
    <property type="match status" value="1"/>
</dbReference>
<protein>
    <submittedName>
        <fullName evidence="8">Integrase family protein</fullName>
    </submittedName>
</protein>
<proteinExistence type="inferred from homology"/>
<dbReference type="InterPro" id="IPR011010">
    <property type="entry name" value="DNA_brk_join_enz"/>
</dbReference>
<dbReference type="InterPro" id="IPR010998">
    <property type="entry name" value="Integrase_recombinase_N"/>
</dbReference>
<dbReference type="PROSITE" id="PS51898">
    <property type="entry name" value="TYR_RECOMBINASE"/>
    <property type="match status" value="1"/>
</dbReference>
<dbReference type="GeneID" id="91488689"/>
<feature type="region of interest" description="Disordered" evidence="5">
    <location>
        <begin position="18"/>
        <end position="54"/>
    </location>
</feature>
<evidence type="ECO:0000313" key="8">
    <source>
        <dbReference type="EMBL" id="ADH66051.1"/>
    </source>
</evidence>
<gene>
    <name evidence="8" type="ordered locus">Ndas_0604</name>
</gene>
<dbReference type="EMBL" id="CP002040">
    <property type="protein sequence ID" value="ADH66051.1"/>
    <property type="molecule type" value="Genomic_DNA"/>
</dbReference>
<evidence type="ECO:0000256" key="5">
    <source>
        <dbReference type="SAM" id="MobiDB-lite"/>
    </source>
</evidence>
<dbReference type="KEGG" id="nda:Ndas_0604"/>
<evidence type="ECO:0000259" key="6">
    <source>
        <dbReference type="PROSITE" id="PS51898"/>
    </source>
</evidence>
<feature type="domain" description="Tyr recombinase" evidence="6">
    <location>
        <begin position="178"/>
        <end position="386"/>
    </location>
</feature>
<dbReference type="PANTHER" id="PTHR30349:SF64">
    <property type="entry name" value="PROPHAGE INTEGRASE INTD-RELATED"/>
    <property type="match status" value="1"/>
</dbReference>
<organism evidence="8 9">
    <name type="scientific">Nocardiopsis dassonvillei (strain ATCC 23218 / DSM 43111 / CIP 107115 / JCM 7437 / KCTC 9190 / NBRC 14626 / NCTC 10488 / NRRL B-5397 / IMRU 509)</name>
    <name type="common">Actinomadura dassonvillei</name>
    <dbReference type="NCBI Taxonomy" id="446468"/>
    <lineage>
        <taxon>Bacteria</taxon>
        <taxon>Bacillati</taxon>
        <taxon>Actinomycetota</taxon>
        <taxon>Actinomycetes</taxon>
        <taxon>Streptosporangiales</taxon>
        <taxon>Nocardiopsidaceae</taxon>
        <taxon>Nocardiopsis</taxon>
    </lineage>
</organism>
<dbReference type="RefSeq" id="WP_013151658.1">
    <property type="nucleotide sequence ID" value="NC_014210.1"/>
</dbReference>
<dbReference type="STRING" id="446468.Ndas_0604"/>
<dbReference type="HOGENOM" id="CLU_027562_17_5_11"/>
<evidence type="ECO:0000256" key="4">
    <source>
        <dbReference type="PROSITE-ProRule" id="PRU01248"/>
    </source>
</evidence>
<dbReference type="Pfam" id="PF22022">
    <property type="entry name" value="Phage_int_M"/>
    <property type="match status" value="1"/>
</dbReference>
<dbReference type="InterPro" id="IPR002104">
    <property type="entry name" value="Integrase_catalytic"/>
</dbReference>
<dbReference type="PROSITE" id="PS51900">
    <property type="entry name" value="CB"/>
    <property type="match status" value="1"/>
</dbReference>
<dbReference type="GO" id="GO:0003677">
    <property type="term" value="F:DNA binding"/>
    <property type="evidence" value="ECO:0007669"/>
    <property type="project" value="UniProtKB-UniRule"/>
</dbReference>
<sequence length="404" mass="45476">MPVVDTWHKTVKLPDGSLRREKSASYGRGKRWAARYRDDRGQQKSPKFKTKPEAERHLKRVEGELLRGTYVDPAAGKVTLREFADRWREDVLHRPLTASRVLGELENHIYPEFGHRGLSSILPSDVQRWVTRLGKSLAPATVESIYATLRGVFEAAVRDDLLTKTPCRGIRLPEKRKTAEPVMPVETLREVVDGVPERFKAVVLLAAGSGLRQGELFGLELHHLDVEHLVLRVEQQLVTPVDNVAYLAQPKSPASYRDIPLTRETADMMLVHLDSFPAGPVEIEDRTDPHKPRRRTAHLLFTLPNGGPVRRWEWNRILTPAMAKAGMPKRSGLHSVRRFYASLLIRYGESVKTVQTRMGHSSAAITLDVYAGLWPDSEDRTREAVASGLGNLHSVRPVCADDSD</sequence>
<dbReference type="AlphaFoldDB" id="D7AXH7"/>
<name>D7AXH7_NOCDD</name>
<keyword evidence="2 4" id="KW-0238">DNA-binding</keyword>
<evidence type="ECO:0000313" key="9">
    <source>
        <dbReference type="Proteomes" id="UP000002219"/>
    </source>
</evidence>
<accession>D7AXH7</accession>
<dbReference type="eggNOG" id="COG0582">
    <property type="taxonomic scope" value="Bacteria"/>
</dbReference>
<dbReference type="GO" id="GO:0006310">
    <property type="term" value="P:DNA recombination"/>
    <property type="evidence" value="ECO:0007669"/>
    <property type="project" value="UniProtKB-KW"/>
</dbReference>
<dbReference type="OrthoDB" id="1822491at2"/>
<dbReference type="PANTHER" id="PTHR30349">
    <property type="entry name" value="PHAGE INTEGRASE-RELATED"/>
    <property type="match status" value="1"/>
</dbReference>
<keyword evidence="9" id="KW-1185">Reference proteome</keyword>
<comment type="similarity">
    <text evidence="1">Belongs to the 'phage' integrase family.</text>
</comment>
<reference evidence="8 9" key="1">
    <citation type="journal article" date="2010" name="Stand. Genomic Sci.">
        <title>Complete genome sequence of Nocardiopsis dassonvillei type strain (IMRU 509).</title>
        <authorList>
            <person name="Sun H."/>
            <person name="Lapidus A."/>
            <person name="Nolan M."/>
            <person name="Lucas S."/>
            <person name="Del Rio T.G."/>
            <person name="Tice H."/>
            <person name="Cheng J.F."/>
            <person name="Tapia R."/>
            <person name="Han C."/>
            <person name="Goodwin L."/>
            <person name="Pitluck S."/>
            <person name="Pagani I."/>
            <person name="Ivanova N."/>
            <person name="Mavromatis K."/>
            <person name="Mikhailova N."/>
            <person name="Pati A."/>
            <person name="Chen A."/>
            <person name="Palaniappan K."/>
            <person name="Land M."/>
            <person name="Hauser L."/>
            <person name="Chang Y.J."/>
            <person name="Jeffries C.D."/>
            <person name="Djao O.D."/>
            <person name="Rohde M."/>
            <person name="Sikorski J."/>
            <person name="Goker M."/>
            <person name="Woyke T."/>
            <person name="Bristow J."/>
            <person name="Eisen J.A."/>
            <person name="Markowitz V."/>
            <person name="Hugenholtz P."/>
            <person name="Kyrpides N.C."/>
            <person name="Klenk H.P."/>
        </authorList>
    </citation>
    <scope>NUCLEOTIDE SEQUENCE [LARGE SCALE GENOMIC DNA]</scope>
    <source>
        <strain evidence="9">ATCC 23218 / DSM 43111 / CIP 107115 / JCM 7437 / KCTC 9190 / NBRC 14626 / NCTC 10488 / NRRL B-5397 / IMRU 509</strain>
    </source>
</reference>
<evidence type="ECO:0000256" key="3">
    <source>
        <dbReference type="ARBA" id="ARBA00023172"/>
    </source>
</evidence>
<dbReference type="InterPro" id="IPR050090">
    <property type="entry name" value="Tyrosine_recombinase_XerCD"/>
</dbReference>
<dbReference type="Gene3D" id="1.10.150.130">
    <property type="match status" value="1"/>
</dbReference>
<dbReference type="GO" id="GO:0015074">
    <property type="term" value="P:DNA integration"/>
    <property type="evidence" value="ECO:0007669"/>
    <property type="project" value="InterPro"/>
</dbReference>
<dbReference type="InterPro" id="IPR053876">
    <property type="entry name" value="Phage_int_M"/>
</dbReference>
<dbReference type="Pfam" id="PF00589">
    <property type="entry name" value="Phage_integrase"/>
    <property type="match status" value="1"/>
</dbReference>
<dbReference type="Gene3D" id="1.10.443.10">
    <property type="entry name" value="Intergrase catalytic core"/>
    <property type="match status" value="1"/>
</dbReference>
<keyword evidence="3" id="KW-0233">DNA recombination</keyword>
<evidence type="ECO:0000256" key="1">
    <source>
        <dbReference type="ARBA" id="ARBA00008857"/>
    </source>
</evidence>
<dbReference type="InterPro" id="IPR013762">
    <property type="entry name" value="Integrase-like_cat_sf"/>
</dbReference>
<evidence type="ECO:0000256" key="2">
    <source>
        <dbReference type="ARBA" id="ARBA00023125"/>
    </source>
</evidence>
<dbReference type="CDD" id="cd01189">
    <property type="entry name" value="INT_ICEBs1_C_like"/>
    <property type="match status" value="1"/>
</dbReference>
<evidence type="ECO:0000259" key="7">
    <source>
        <dbReference type="PROSITE" id="PS51900"/>
    </source>
</evidence>
<dbReference type="Proteomes" id="UP000002219">
    <property type="component" value="Chromosome 1"/>
</dbReference>
<feature type="domain" description="Core-binding (CB)" evidence="7">
    <location>
        <begin position="78"/>
        <end position="157"/>
    </location>
</feature>
<dbReference type="InterPro" id="IPR044068">
    <property type="entry name" value="CB"/>
</dbReference>